<gene>
    <name evidence="2" type="ORF">LMG24238_07355</name>
</gene>
<proteinExistence type="predicted"/>
<name>A0A6J5CXG1_9BURK</name>
<dbReference type="InterPro" id="IPR009081">
    <property type="entry name" value="PP-bd_ACP"/>
</dbReference>
<keyword evidence="3" id="KW-1185">Reference proteome</keyword>
<evidence type="ECO:0000313" key="3">
    <source>
        <dbReference type="Proteomes" id="UP000494255"/>
    </source>
</evidence>
<reference evidence="2 3" key="1">
    <citation type="submission" date="2020-04" db="EMBL/GenBank/DDBJ databases">
        <authorList>
            <person name="De Canck E."/>
        </authorList>
    </citation>
    <scope>NUCLEOTIDE SEQUENCE [LARGE SCALE GENOMIC DNA]</scope>
    <source>
        <strain evidence="2 3">LMG 24238</strain>
    </source>
</reference>
<protein>
    <recommendedName>
        <fullName evidence="1">Carrier domain-containing protein</fullName>
    </recommendedName>
</protein>
<organism evidence="2 3">
    <name type="scientific">Paraburkholderia sediminicola</name>
    <dbReference type="NCBI Taxonomy" id="458836"/>
    <lineage>
        <taxon>Bacteria</taxon>
        <taxon>Pseudomonadati</taxon>
        <taxon>Pseudomonadota</taxon>
        <taxon>Betaproteobacteria</taxon>
        <taxon>Burkholderiales</taxon>
        <taxon>Burkholderiaceae</taxon>
        <taxon>Paraburkholderia</taxon>
    </lineage>
</organism>
<evidence type="ECO:0000313" key="2">
    <source>
        <dbReference type="EMBL" id="CAB3744836.1"/>
    </source>
</evidence>
<sequence>MNAVMQDSQQQRIVYWCAEFIGKVLNLDPTTIGPDDEFDSLGLDSALTTSMIIEMENWLHAEIAPSIFFEQVTLGDIAAEVARRVRA</sequence>
<accession>A0A6J5CXG1</accession>
<evidence type="ECO:0000259" key="1">
    <source>
        <dbReference type="PROSITE" id="PS50075"/>
    </source>
</evidence>
<dbReference type="SUPFAM" id="SSF47336">
    <property type="entry name" value="ACP-like"/>
    <property type="match status" value="1"/>
</dbReference>
<dbReference type="Proteomes" id="UP000494255">
    <property type="component" value="Unassembled WGS sequence"/>
</dbReference>
<dbReference type="Pfam" id="PF00550">
    <property type="entry name" value="PP-binding"/>
    <property type="match status" value="1"/>
</dbReference>
<dbReference type="PROSITE" id="PS50075">
    <property type="entry name" value="CARRIER"/>
    <property type="match status" value="1"/>
</dbReference>
<dbReference type="Gene3D" id="1.10.1200.10">
    <property type="entry name" value="ACP-like"/>
    <property type="match status" value="1"/>
</dbReference>
<dbReference type="AlphaFoldDB" id="A0A6J5CXG1"/>
<feature type="domain" description="Carrier" evidence="1">
    <location>
        <begin position="8"/>
        <end position="85"/>
    </location>
</feature>
<dbReference type="InterPro" id="IPR036736">
    <property type="entry name" value="ACP-like_sf"/>
</dbReference>
<dbReference type="EMBL" id="CADIKC010000019">
    <property type="protein sequence ID" value="CAB3744836.1"/>
    <property type="molecule type" value="Genomic_DNA"/>
</dbReference>